<protein>
    <submittedName>
        <fullName evidence="2">Uncharacterized protein</fullName>
    </submittedName>
</protein>
<dbReference type="EMBL" id="JBBNAE010000009">
    <property type="protein sequence ID" value="KAK9097589.1"/>
    <property type="molecule type" value="Genomic_DNA"/>
</dbReference>
<dbReference type="Proteomes" id="UP001417504">
    <property type="component" value="Unassembled WGS sequence"/>
</dbReference>
<evidence type="ECO:0000313" key="3">
    <source>
        <dbReference type="Proteomes" id="UP001417504"/>
    </source>
</evidence>
<dbReference type="AlphaFoldDB" id="A0AAP0HTT3"/>
<evidence type="ECO:0000256" key="1">
    <source>
        <dbReference type="SAM" id="MobiDB-lite"/>
    </source>
</evidence>
<dbReference type="PANTHER" id="PTHR34776:SF1">
    <property type="entry name" value="F17F16.3 PROTEIN"/>
    <property type="match status" value="1"/>
</dbReference>
<keyword evidence="3" id="KW-1185">Reference proteome</keyword>
<organism evidence="2 3">
    <name type="scientific">Stephania japonica</name>
    <dbReference type="NCBI Taxonomy" id="461633"/>
    <lineage>
        <taxon>Eukaryota</taxon>
        <taxon>Viridiplantae</taxon>
        <taxon>Streptophyta</taxon>
        <taxon>Embryophyta</taxon>
        <taxon>Tracheophyta</taxon>
        <taxon>Spermatophyta</taxon>
        <taxon>Magnoliopsida</taxon>
        <taxon>Ranunculales</taxon>
        <taxon>Menispermaceae</taxon>
        <taxon>Menispermoideae</taxon>
        <taxon>Cissampelideae</taxon>
        <taxon>Stephania</taxon>
    </lineage>
</organism>
<name>A0AAP0HTT3_9MAGN</name>
<gene>
    <name evidence="2" type="ORF">Sjap_023086</name>
</gene>
<evidence type="ECO:0000313" key="2">
    <source>
        <dbReference type="EMBL" id="KAK9097589.1"/>
    </source>
</evidence>
<comment type="caution">
    <text evidence="2">The sequence shown here is derived from an EMBL/GenBank/DDBJ whole genome shotgun (WGS) entry which is preliminary data.</text>
</comment>
<accession>A0AAP0HTT3</accession>
<feature type="compositionally biased region" description="Basic and acidic residues" evidence="1">
    <location>
        <begin position="1"/>
        <end position="11"/>
    </location>
</feature>
<proteinExistence type="predicted"/>
<reference evidence="2 3" key="1">
    <citation type="submission" date="2024-01" db="EMBL/GenBank/DDBJ databases">
        <title>Genome assemblies of Stephania.</title>
        <authorList>
            <person name="Yang L."/>
        </authorList>
    </citation>
    <scope>NUCLEOTIDE SEQUENCE [LARGE SCALE GENOMIC DNA]</scope>
    <source>
        <strain evidence="2">QJT</strain>
        <tissue evidence="2">Leaf</tissue>
    </source>
</reference>
<sequence>MGQGKEVKTRTEPPTQIQERGEIFFFYRPKVERDQVHSPDDVQRLYIVLRPESGERAVETKQSPDSGKEGSHKNGGTATEGGHGVQEVDVEKEALLRFMVMGKKTLPDLSKPSTPFWGFVELVTTKVEDIKSALKGGIRDVDAGERKTGKELG</sequence>
<dbReference type="PANTHER" id="PTHR34776">
    <property type="entry name" value="F17F16.3 PROTEIN"/>
    <property type="match status" value="1"/>
</dbReference>
<feature type="region of interest" description="Disordered" evidence="1">
    <location>
        <begin position="1"/>
        <end position="21"/>
    </location>
</feature>
<feature type="region of interest" description="Disordered" evidence="1">
    <location>
        <begin position="53"/>
        <end position="87"/>
    </location>
</feature>